<dbReference type="InterPro" id="IPR007244">
    <property type="entry name" value="Naa35_N"/>
</dbReference>
<evidence type="ECO:0000259" key="5">
    <source>
        <dbReference type="Pfam" id="PF04112"/>
    </source>
</evidence>
<keyword evidence="8" id="KW-1185">Reference proteome</keyword>
<dbReference type="GO" id="GO:0031417">
    <property type="term" value="C:NatC complex"/>
    <property type="evidence" value="ECO:0007669"/>
    <property type="project" value="InterPro"/>
</dbReference>
<dbReference type="Pfam" id="PF04112">
    <property type="entry name" value="Mak10"/>
    <property type="match status" value="1"/>
</dbReference>
<dbReference type="STRING" id="1088818.A0A2H9ZZX4"/>
<proteinExistence type="inferred from homology"/>
<comment type="subcellular location">
    <subcellularLocation>
        <location evidence="1">Cytoplasm</location>
    </subcellularLocation>
</comment>
<evidence type="ECO:0000313" key="8">
    <source>
        <dbReference type="Proteomes" id="UP000236161"/>
    </source>
</evidence>
<dbReference type="Pfam" id="PF25789">
    <property type="entry name" value="TPR_NAA35"/>
    <property type="match status" value="3"/>
</dbReference>
<reference evidence="7 8" key="1">
    <citation type="journal article" date="2017" name="Nature">
        <title>The Apostasia genome and the evolution of orchids.</title>
        <authorList>
            <person name="Zhang G.Q."/>
            <person name="Liu K.W."/>
            <person name="Li Z."/>
            <person name="Lohaus R."/>
            <person name="Hsiao Y.Y."/>
            <person name="Niu S.C."/>
            <person name="Wang J.Y."/>
            <person name="Lin Y.C."/>
            <person name="Xu Q."/>
            <person name="Chen L.J."/>
            <person name="Yoshida K."/>
            <person name="Fujiwara S."/>
            <person name="Wang Z.W."/>
            <person name="Zhang Y.Q."/>
            <person name="Mitsuda N."/>
            <person name="Wang M."/>
            <person name="Liu G.H."/>
            <person name="Pecoraro L."/>
            <person name="Huang H.X."/>
            <person name="Xiao X.J."/>
            <person name="Lin M."/>
            <person name="Wu X.Y."/>
            <person name="Wu W.L."/>
            <person name="Chen Y.Y."/>
            <person name="Chang S.B."/>
            <person name="Sakamoto S."/>
            <person name="Ohme-Takagi M."/>
            <person name="Yagi M."/>
            <person name="Zeng S.J."/>
            <person name="Shen C.Y."/>
            <person name="Yeh C.M."/>
            <person name="Luo Y.B."/>
            <person name="Tsai W.C."/>
            <person name="Van de Peer Y."/>
            <person name="Liu Z.J."/>
        </authorList>
    </citation>
    <scope>NUCLEOTIDE SEQUENCE [LARGE SCALE GENOMIC DNA]</scope>
    <source>
        <strain evidence="8">cv. Shenzhen</strain>
        <tissue evidence="7">Stem</tissue>
    </source>
</reference>
<dbReference type="InterPro" id="IPR057982">
    <property type="entry name" value="TPR_NAA35"/>
</dbReference>
<feature type="domain" description="NAA35-like N-terminal" evidence="5">
    <location>
        <begin position="107"/>
        <end position="211"/>
    </location>
</feature>
<organism evidence="7 8">
    <name type="scientific">Apostasia shenzhenica</name>
    <dbReference type="NCBI Taxonomy" id="1088818"/>
    <lineage>
        <taxon>Eukaryota</taxon>
        <taxon>Viridiplantae</taxon>
        <taxon>Streptophyta</taxon>
        <taxon>Embryophyta</taxon>
        <taxon>Tracheophyta</taxon>
        <taxon>Spermatophyta</taxon>
        <taxon>Magnoliopsida</taxon>
        <taxon>Liliopsida</taxon>
        <taxon>Asparagales</taxon>
        <taxon>Orchidaceae</taxon>
        <taxon>Apostasioideae</taxon>
        <taxon>Apostasia</taxon>
    </lineage>
</organism>
<dbReference type="InterPro" id="IPR057983">
    <property type="entry name" value="NAA35-like_N"/>
</dbReference>
<dbReference type="AlphaFoldDB" id="A0A2H9ZZX4"/>
<evidence type="ECO:0000259" key="6">
    <source>
        <dbReference type="Pfam" id="PF25789"/>
    </source>
</evidence>
<accession>A0A2H9ZZX4</accession>
<dbReference type="Proteomes" id="UP000236161">
    <property type="component" value="Unassembled WGS sequence"/>
</dbReference>
<dbReference type="PANTHER" id="PTHR21373:SF0">
    <property type="entry name" value="N-ALPHA-ACETYLTRANSFERASE 35, NATC AUXILIARY SUBUNIT"/>
    <property type="match status" value="1"/>
</dbReference>
<evidence type="ECO:0000256" key="1">
    <source>
        <dbReference type="ARBA" id="ARBA00004496"/>
    </source>
</evidence>
<evidence type="ECO:0000256" key="3">
    <source>
        <dbReference type="ARBA" id="ARBA00022490"/>
    </source>
</evidence>
<evidence type="ECO:0000313" key="7">
    <source>
        <dbReference type="EMBL" id="PKA48850.1"/>
    </source>
</evidence>
<comment type="similarity">
    <text evidence="2">Belongs to the MAK10 family.</text>
</comment>
<gene>
    <name evidence="7" type="ORF">AXF42_Ash016366</name>
</gene>
<evidence type="ECO:0008006" key="9">
    <source>
        <dbReference type="Google" id="ProtNLM"/>
    </source>
</evidence>
<dbReference type="OrthoDB" id="269405at2759"/>
<feature type="domain" description="NAA35-like TPR repeats" evidence="6">
    <location>
        <begin position="421"/>
        <end position="538"/>
    </location>
</feature>
<evidence type="ECO:0000256" key="2">
    <source>
        <dbReference type="ARBA" id="ARBA00006289"/>
    </source>
</evidence>
<dbReference type="PANTHER" id="PTHR21373">
    <property type="entry name" value="GLUCOSE REPRESSIBLE PROTEIN MAK10"/>
    <property type="match status" value="1"/>
</dbReference>
<sequence length="767" mass="87027">MHEALISSASAWKQDKFLNPRCFNSSARKPREKQPVTRLGSSSRGAAGPLEISARKPYRLSNLMEGCGGVVIPGSIPPGDAAVWADASPLIAAACNGDLRFRDLHDGELIHCENFSLFAAMSALEIMDPRMDSGMEGSGFHSVEEAIENGVAPIPLSLDRKLDVQRCIDVMDHLLACEATWHKGHSLAQTVFSCVYLLRIERTSSHALLHAFCRVTKKRKCGRETQEKWETKGIFAEEDFFTMAYGLPLKGDGDEKFLSLLNSVEETISRQLRACKAQGTRNQPSDDIESLQIDSDLEEGYCRALLCRLRFRKHFYHALVCMRKPLGRGLELARKHVALCLSELASMSKSVEFLRSNACISQGETECGTTASGQHPLGFDATLNCKLSAPTPPRAIQILDWEQVSRTIKYFEKLLSDLDAVCSLPLDPFLENILRFVVQFQKSQPHLVARAHLQLLLVKDGKLYGKDPFHEVISRALALPVALKDQEFHKNDFVMQLGQLTVNLIKILCTNHAWQRRKLGKILQDWGVISIQNDMMDFVLKIKFHTVELVQEKIGALHEFDRISEQLEMALRGEFAENVKSFSEEQNLGMKLLKGLLIWAEEQTYWIASRFLFLGFQLELYSPEEYCMVYWYMYIIFMNLLEKMQLRITFSSDACEYTVYMLAGLHNESRAYKISGRFSTEQESVVEHNFFREAQRIITSLRGSFSGDTDRLLELRQLEQVAERNRIALNVINQIGASDRSIKVSFEFPHHPFFAVAMVKRSFKAAQ</sequence>
<dbReference type="EMBL" id="KZ452102">
    <property type="protein sequence ID" value="PKA48850.1"/>
    <property type="molecule type" value="Genomic_DNA"/>
</dbReference>
<keyword evidence="3" id="KW-0963">Cytoplasm</keyword>
<feature type="domain" description="NAA35-like TPR repeats" evidence="6">
    <location>
        <begin position="676"/>
        <end position="757"/>
    </location>
</feature>
<evidence type="ECO:0000256" key="4">
    <source>
        <dbReference type="SAM" id="MobiDB-lite"/>
    </source>
</evidence>
<name>A0A2H9ZZX4_9ASPA</name>
<feature type="region of interest" description="Disordered" evidence="4">
    <location>
        <begin position="23"/>
        <end position="48"/>
    </location>
</feature>
<protein>
    <recommendedName>
        <fullName evidence="9">N-alpha-acetyltransferase 35, NatC auxiliary subunit</fullName>
    </recommendedName>
</protein>
<feature type="domain" description="NAA35-like TPR repeats" evidence="6">
    <location>
        <begin position="556"/>
        <end position="653"/>
    </location>
</feature>